<dbReference type="GO" id="GO:0044281">
    <property type="term" value="P:small molecule metabolic process"/>
    <property type="evidence" value="ECO:0007669"/>
    <property type="project" value="UniProtKB-ARBA"/>
</dbReference>
<feature type="binding site" evidence="4">
    <location>
        <position position="206"/>
    </location>
    <ligand>
        <name>pyruvate</name>
        <dbReference type="ChEBI" id="CHEBI:15361"/>
    </ligand>
</feature>
<keyword evidence="1" id="KW-0456">Lyase</keyword>
<dbReference type="Gene3D" id="3.20.20.70">
    <property type="entry name" value="Aldolase class I"/>
    <property type="match status" value="1"/>
</dbReference>
<dbReference type="EMBL" id="JBHTAA010000002">
    <property type="protein sequence ID" value="MFC7203045.1"/>
    <property type="molecule type" value="Genomic_DNA"/>
</dbReference>
<dbReference type="PROSITE" id="PS00665">
    <property type="entry name" value="DHDPS_1"/>
    <property type="match status" value="1"/>
</dbReference>
<organism evidence="5 6">
    <name type="scientific">Haloferax namakaokahaiae</name>
    <dbReference type="NCBI Taxonomy" id="1748331"/>
    <lineage>
        <taxon>Archaea</taxon>
        <taxon>Methanobacteriati</taxon>
        <taxon>Methanobacteriota</taxon>
        <taxon>Stenosarchaea group</taxon>
        <taxon>Halobacteria</taxon>
        <taxon>Halobacteriales</taxon>
        <taxon>Haloferacaceae</taxon>
        <taxon>Haloferax</taxon>
    </lineage>
</organism>
<comment type="caution">
    <text evidence="5">The sequence shown here is derived from an EMBL/GenBank/DDBJ whole genome shotgun (WGS) entry which is preliminary data.</text>
</comment>
<accession>A0ABD5ZD19</accession>
<dbReference type="RefSeq" id="WP_390222360.1">
    <property type="nucleotide sequence ID" value="NZ_JBHTAA010000002.1"/>
</dbReference>
<dbReference type="Pfam" id="PF00701">
    <property type="entry name" value="DHDPS"/>
    <property type="match status" value="1"/>
</dbReference>
<evidence type="ECO:0000256" key="3">
    <source>
        <dbReference type="PIRSR" id="PIRSR001365-1"/>
    </source>
</evidence>
<dbReference type="SMART" id="SM01130">
    <property type="entry name" value="DHDPS"/>
    <property type="match status" value="1"/>
</dbReference>
<keyword evidence="2" id="KW-0704">Schiff base</keyword>
<dbReference type="InterPro" id="IPR013785">
    <property type="entry name" value="Aldolase_TIM"/>
</dbReference>
<keyword evidence="6" id="KW-1185">Reference proteome</keyword>
<dbReference type="PIRSF" id="PIRSF001365">
    <property type="entry name" value="DHDPS"/>
    <property type="match status" value="1"/>
</dbReference>
<protein>
    <submittedName>
        <fullName evidence="5">Dihydrodipicolinate synthase family protein</fullName>
    </submittedName>
</protein>
<dbReference type="SUPFAM" id="SSF51569">
    <property type="entry name" value="Aldolase"/>
    <property type="match status" value="1"/>
</dbReference>
<dbReference type="PRINTS" id="PR00146">
    <property type="entry name" value="DHPICSNTHASE"/>
</dbReference>
<proteinExistence type="predicted"/>
<gene>
    <name evidence="5" type="ORF">ACFQJC_05940</name>
</gene>
<dbReference type="PROSITE" id="PS00666">
    <property type="entry name" value="DHDPS_2"/>
    <property type="match status" value="1"/>
</dbReference>
<dbReference type="AlphaFoldDB" id="A0ABD5ZD19"/>
<evidence type="ECO:0000313" key="5">
    <source>
        <dbReference type="EMBL" id="MFC7203045.1"/>
    </source>
</evidence>
<dbReference type="InterPro" id="IPR002220">
    <property type="entry name" value="DapA-like"/>
</dbReference>
<reference evidence="5 6" key="1">
    <citation type="journal article" date="2019" name="Int. J. Syst. Evol. Microbiol.">
        <title>The Global Catalogue of Microorganisms (GCM) 10K type strain sequencing project: providing services to taxonomists for standard genome sequencing and annotation.</title>
        <authorList>
            <consortium name="The Broad Institute Genomics Platform"/>
            <consortium name="The Broad Institute Genome Sequencing Center for Infectious Disease"/>
            <person name="Wu L."/>
            <person name="Ma J."/>
        </authorList>
    </citation>
    <scope>NUCLEOTIDE SEQUENCE [LARGE SCALE GENOMIC DNA]</scope>
    <source>
        <strain evidence="5 6">DSM 29988</strain>
    </source>
</reference>
<name>A0ABD5ZD19_9EURY</name>
<evidence type="ECO:0000256" key="2">
    <source>
        <dbReference type="ARBA" id="ARBA00023270"/>
    </source>
</evidence>
<evidence type="ECO:0000256" key="4">
    <source>
        <dbReference type="PIRSR" id="PIRSR001365-2"/>
    </source>
</evidence>
<dbReference type="InterPro" id="IPR020625">
    <property type="entry name" value="Schiff_base-form_aldolases_AS"/>
</dbReference>
<feature type="binding site" evidence="4">
    <location>
        <position position="47"/>
    </location>
    <ligand>
        <name>pyruvate</name>
        <dbReference type="ChEBI" id="CHEBI:15361"/>
    </ligand>
</feature>
<sequence>MSETLRGTLCPLVTPFQDGTVDQESLASLVDWLVENDIDGVVPCGTTGEFASLSASEWRTVTEVTIEATDGRVPVVAGVAGTNVQRVTEQLEFAAAAGADAALLPPPYFHTAPTPAGNLEFFRTIADSSPLPLVLYNIPACTGKPIAPETVTELATHESVVGLKDSSGDFDYFLELLRSTDDRFALFEGYDQHFVSGVHAGSDGGINALSNALPDVFASIRDAAFDGDTEAALEIEQSVLPELFGYCLDYGFATVAKAGLVSRGVIASGEVRPPLVPLPEEVKTDVADLLSEHR</sequence>
<dbReference type="CDD" id="cd00408">
    <property type="entry name" value="DHDPS-like"/>
    <property type="match status" value="1"/>
</dbReference>
<feature type="active site" description="Schiff-base intermediate with substrate" evidence="3">
    <location>
        <position position="164"/>
    </location>
</feature>
<dbReference type="PANTHER" id="PTHR12128">
    <property type="entry name" value="DIHYDRODIPICOLINATE SYNTHASE"/>
    <property type="match status" value="1"/>
</dbReference>
<evidence type="ECO:0000313" key="6">
    <source>
        <dbReference type="Proteomes" id="UP001596481"/>
    </source>
</evidence>
<feature type="active site" description="Proton donor/acceptor" evidence="3">
    <location>
        <position position="136"/>
    </location>
</feature>
<dbReference type="GO" id="GO:0008675">
    <property type="term" value="F:2-dehydro-3-deoxy-phosphogluconate aldolase activity"/>
    <property type="evidence" value="ECO:0007669"/>
    <property type="project" value="UniProtKB-ARBA"/>
</dbReference>
<dbReference type="Proteomes" id="UP001596481">
    <property type="component" value="Unassembled WGS sequence"/>
</dbReference>
<dbReference type="InterPro" id="IPR020624">
    <property type="entry name" value="Schiff_base-form_aldolases_CS"/>
</dbReference>
<evidence type="ECO:0000256" key="1">
    <source>
        <dbReference type="ARBA" id="ARBA00023239"/>
    </source>
</evidence>
<dbReference type="PANTHER" id="PTHR12128:SF66">
    <property type="entry name" value="4-HYDROXY-2-OXOGLUTARATE ALDOLASE, MITOCHONDRIAL"/>
    <property type="match status" value="1"/>
</dbReference>